<proteinExistence type="predicted"/>
<dbReference type="InterPro" id="IPR032466">
    <property type="entry name" value="Metal_Hydrolase"/>
</dbReference>
<dbReference type="SUPFAM" id="SSF51556">
    <property type="entry name" value="Metallo-dependent hydrolases"/>
    <property type="match status" value="1"/>
</dbReference>
<comment type="caution">
    <text evidence="1">The sequence shown here is derived from an EMBL/GenBank/DDBJ whole genome shotgun (WGS) entry which is preliminary data.</text>
</comment>
<dbReference type="EMBL" id="JADJMH010000016">
    <property type="protein sequence ID" value="MBK7676094.1"/>
    <property type="molecule type" value="Genomic_DNA"/>
</dbReference>
<accession>A0A935PZ99</accession>
<dbReference type="Gene3D" id="3.20.20.140">
    <property type="entry name" value="Metal-dependent hydrolases"/>
    <property type="match status" value="1"/>
</dbReference>
<sequence length="411" mass="45522">MTPFQIKRRRLLVGAGIAACGQLAGCDLSLRDGVFNACLAELPADLSAHPLLAAAWNGLDAGKVWDTHCHVFGNGDSGSGLWFNPRMEQIWYPRGYVQRAFYVNASCVDDSPGKVDTSFVERLLAQCRRMAPGFHVLLFGFDWARDEAGVPLADRSTLYVPDDYVAGLAFSHPAHFAWVASIHPYDPRALDRLDAAAARGARAIKWLPSAQNIDPADARCDRFYAKLVALRMPLITHAGDERAVHGFGEHLGNPLRLRRPLDAGVRVVVAHCASLGDGHIDDLRSAKLSNFELFGQLMDDARYRANLFGDISAITQGNRMGVVATLLERRDWHDRLLNGSDYPLPGVVPLISLKALVDWQLLDASTVEPLRRLRDINVLLYDFVLKRSLTKDGQNFAKPVFETAPFFRRPA</sequence>
<evidence type="ECO:0000313" key="1">
    <source>
        <dbReference type="EMBL" id="MBK7676094.1"/>
    </source>
</evidence>
<evidence type="ECO:0000313" key="2">
    <source>
        <dbReference type="Proteomes" id="UP000697998"/>
    </source>
</evidence>
<organism evidence="1 2">
    <name type="scientific">Candidatus Accumulibacter proximus</name>
    <dbReference type="NCBI Taxonomy" id="2954385"/>
    <lineage>
        <taxon>Bacteria</taxon>
        <taxon>Pseudomonadati</taxon>
        <taxon>Pseudomonadota</taxon>
        <taxon>Betaproteobacteria</taxon>
        <taxon>Candidatus Accumulibacter</taxon>
    </lineage>
</organism>
<dbReference type="Proteomes" id="UP000697998">
    <property type="component" value="Unassembled WGS sequence"/>
</dbReference>
<reference evidence="1 2" key="1">
    <citation type="submission" date="2020-10" db="EMBL/GenBank/DDBJ databases">
        <title>Connecting structure to function with the recovery of over 1000 high-quality activated sludge metagenome-assembled genomes encoding full-length rRNA genes using long-read sequencing.</title>
        <authorList>
            <person name="Singleton C.M."/>
            <person name="Petriglieri F."/>
            <person name="Kristensen J.M."/>
            <person name="Kirkegaard R.H."/>
            <person name="Michaelsen T.Y."/>
            <person name="Andersen M.H."/>
            <person name="Karst S.M."/>
            <person name="Dueholm M.S."/>
            <person name="Nielsen P.H."/>
            <person name="Albertsen M."/>
        </authorList>
    </citation>
    <scope>NUCLEOTIDE SEQUENCE [LARGE SCALE GENOMIC DNA]</scope>
    <source>
        <strain evidence="1">EsbW_18-Q3-R4-48_BATAC.285</strain>
    </source>
</reference>
<dbReference type="AlphaFoldDB" id="A0A935PZ99"/>
<gene>
    <name evidence="1" type="ORF">IPJ27_15830</name>
</gene>
<name>A0A935PZ99_9PROT</name>
<protein>
    <submittedName>
        <fullName evidence="1">Amidohydrolase</fullName>
    </submittedName>
</protein>